<protein>
    <submittedName>
        <fullName evidence="2">Uncharacterized protein</fullName>
    </submittedName>
</protein>
<dbReference type="AlphaFoldDB" id="A0A6A0AN73"/>
<reference evidence="2 3" key="1">
    <citation type="submission" date="2020-02" db="EMBL/GenBank/DDBJ databases">
        <title>Draft genome sequence of Haematococcus lacustris strain NIES-144.</title>
        <authorList>
            <person name="Morimoto D."/>
            <person name="Nakagawa S."/>
            <person name="Yoshida T."/>
            <person name="Sawayama S."/>
        </authorList>
    </citation>
    <scope>NUCLEOTIDE SEQUENCE [LARGE SCALE GENOMIC DNA]</scope>
    <source>
        <strain evidence="2 3">NIES-144</strain>
    </source>
</reference>
<proteinExistence type="predicted"/>
<keyword evidence="3" id="KW-1185">Reference proteome</keyword>
<feature type="compositionally biased region" description="Pro residues" evidence="1">
    <location>
        <begin position="12"/>
        <end position="25"/>
    </location>
</feature>
<dbReference type="Proteomes" id="UP000485058">
    <property type="component" value="Unassembled WGS sequence"/>
</dbReference>
<evidence type="ECO:0000313" key="3">
    <source>
        <dbReference type="Proteomes" id="UP000485058"/>
    </source>
</evidence>
<evidence type="ECO:0000256" key="1">
    <source>
        <dbReference type="SAM" id="MobiDB-lite"/>
    </source>
</evidence>
<organism evidence="2 3">
    <name type="scientific">Haematococcus lacustris</name>
    <name type="common">Green alga</name>
    <name type="synonym">Haematococcus pluvialis</name>
    <dbReference type="NCBI Taxonomy" id="44745"/>
    <lineage>
        <taxon>Eukaryota</taxon>
        <taxon>Viridiplantae</taxon>
        <taxon>Chlorophyta</taxon>
        <taxon>core chlorophytes</taxon>
        <taxon>Chlorophyceae</taxon>
        <taxon>CS clade</taxon>
        <taxon>Chlamydomonadales</taxon>
        <taxon>Haematococcaceae</taxon>
        <taxon>Haematococcus</taxon>
    </lineage>
</organism>
<accession>A0A6A0AN73</accession>
<dbReference type="EMBL" id="BLLF01009466">
    <property type="protein sequence ID" value="GFH33733.1"/>
    <property type="molecule type" value="Genomic_DNA"/>
</dbReference>
<feature type="region of interest" description="Disordered" evidence="1">
    <location>
        <begin position="1"/>
        <end position="25"/>
    </location>
</feature>
<sequence>MGVGSRSTPLPELHPPSLGPAPQSPPYALMTLDGLGGQAQLAMSRQNYADMRAVYDVMLRTNGAEKNIHFIALHEMLAKRRCARPDPSLNSA</sequence>
<evidence type="ECO:0000313" key="2">
    <source>
        <dbReference type="EMBL" id="GFH33733.1"/>
    </source>
</evidence>
<comment type="caution">
    <text evidence="2">The sequence shown here is derived from an EMBL/GenBank/DDBJ whole genome shotgun (WGS) entry which is preliminary data.</text>
</comment>
<name>A0A6A0AN73_HAELA</name>
<gene>
    <name evidence="2" type="ORF">HaLaN_33143</name>
</gene>